<evidence type="ECO:0000256" key="1">
    <source>
        <dbReference type="ARBA" id="ARBA00004377"/>
    </source>
</evidence>
<dbReference type="SUPFAM" id="SSF54523">
    <property type="entry name" value="Pili subunits"/>
    <property type="match status" value="1"/>
</dbReference>
<keyword evidence="3" id="KW-1003">Cell membrane</keyword>
<reference evidence="12 13" key="1">
    <citation type="submission" date="2019-07" db="EMBL/GenBank/DDBJ databases">
        <title>Reclasification of Spiribacter aquaticus.</title>
        <authorList>
            <person name="Leon M.J."/>
            <person name="Sanchez-Porro C."/>
            <person name="Ventosa A."/>
        </authorList>
    </citation>
    <scope>NUCLEOTIDE SEQUENCE [LARGE SCALE GENOMIC DNA]</scope>
    <source>
        <strain evidence="12 13">SP30</strain>
    </source>
</reference>
<evidence type="ECO:0000256" key="2">
    <source>
        <dbReference type="ARBA" id="ARBA00021549"/>
    </source>
</evidence>
<evidence type="ECO:0000256" key="9">
    <source>
        <dbReference type="ARBA" id="ARBA00025772"/>
    </source>
</evidence>
<dbReference type="InterPro" id="IPR045584">
    <property type="entry name" value="Pilin-like"/>
</dbReference>
<comment type="subcellular location">
    <subcellularLocation>
        <location evidence="1">Cell inner membrane</location>
        <topology evidence="1">Single-pass membrane protein</topology>
    </subcellularLocation>
</comment>
<sequence>MPAQHGHTLLGLLVTLALAAVLVMLSAPGFSDLAHKARLDSATDRLHAAVRHARHAAVTRGRAVVIAATDKAWHKGWMIFVDANGDGRRQPGEERLATAAALPTSITAATNAGIGGALHYQPSGATRRPGGSLQMGTLSLCQRTPAGRLRATRSMIVNAAGRARIESAAASAC</sequence>
<dbReference type="InterPro" id="IPR022346">
    <property type="entry name" value="T2SS_GspH"/>
</dbReference>
<dbReference type="GO" id="GO:0005886">
    <property type="term" value="C:plasma membrane"/>
    <property type="evidence" value="ECO:0007669"/>
    <property type="project" value="UniProtKB-SubCell"/>
</dbReference>
<evidence type="ECO:0000256" key="3">
    <source>
        <dbReference type="ARBA" id="ARBA00022475"/>
    </source>
</evidence>
<comment type="similarity">
    <text evidence="9">Belongs to the GSP H family.</text>
</comment>
<gene>
    <name evidence="12" type="ORF">FPL11_07465</name>
</gene>
<organism evidence="12 13">
    <name type="scientific">Spiribacter aquaticus</name>
    <dbReference type="NCBI Taxonomy" id="1935996"/>
    <lineage>
        <taxon>Bacteria</taxon>
        <taxon>Pseudomonadati</taxon>
        <taxon>Pseudomonadota</taxon>
        <taxon>Gammaproteobacteria</taxon>
        <taxon>Chromatiales</taxon>
        <taxon>Ectothiorhodospiraceae</taxon>
        <taxon>Spiribacter</taxon>
    </lineage>
</organism>
<dbReference type="GO" id="GO:0015627">
    <property type="term" value="C:type II protein secretion system complex"/>
    <property type="evidence" value="ECO:0007669"/>
    <property type="project" value="InterPro"/>
</dbReference>
<evidence type="ECO:0000256" key="4">
    <source>
        <dbReference type="ARBA" id="ARBA00022481"/>
    </source>
</evidence>
<evidence type="ECO:0000256" key="7">
    <source>
        <dbReference type="ARBA" id="ARBA00022989"/>
    </source>
</evidence>
<keyword evidence="8" id="KW-0472">Membrane</keyword>
<dbReference type="Gene3D" id="3.55.40.10">
    <property type="entry name" value="minor pseudopilin epsh domain"/>
    <property type="match status" value="1"/>
</dbReference>
<evidence type="ECO:0000256" key="10">
    <source>
        <dbReference type="ARBA" id="ARBA00030775"/>
    </source>
</evidence>
<dbReference type="AlphaFoldDB" id="A0A557RH95"/>
<evidence type="ECO:0000256" key="8">
    <source>
        <dbReference type="ARBA" id="ARBA00023136"/>
    </source>
</evidence>
<evidence type="ECO:0000256" key="6">
    <source>
        <dbReference type="ARBA" id="ARBA00022692"/>
    </source>
</evidence>
<dbReference type="EMBL" id="VMKP01000003">
    <property type="protein sequence ID" value="TVO64486.1"/>
    <property type="molecule type" value="Genomic_DNA"/>
</dbReference>
<evidence type="ECO:0000313" key="12">
    <source>
        <dbReference type="EMBL" id="TVO64486.1"/>
    </source>
</evidence>
<dbReference type="GO" id="GO:0015628">
    <property type="term" value="P:protein secretion by the type II secretion system"/>
    <property type="evidence" value="ECO:0007669"/>
    <property type="project" value="InterPro"/>
</dbReference>
<dbReference type="RefSeq" id="WP_144348064.1">
    <property type="nucleotide sequence ID" value="NZ_VMKP01000003.1"/>
</dbReference>
<keyword evidence="6" id="KW-0812">Transmembrane</keyword>
<keyword evidence="4" id="KW-0488">Methylation</keyword>
<dbReference type="Pfam" id="PF12019">
    <property type="entry name" value="GspH"/>
    <property type="match status" value="1"/>
</dbReference>
<keyword evidence="7" id="KW-1133">Transmembrane helix</keyword>
<comment type="caution">
    <text evidence="12">The sequence shown here is derived from an EMBL/GenBank/DDBJ whole genome shotgun (WGS) entry which is preliminary data.</text>
</comment>
<feature type="domain" description="General secretion pathway GspH" evidence="11">
    <location>
        <begin position="42"/>
        <end position="161"/>
    </location>
</feature>
<evidence type="ECO:0000259" key="11">
    <source>
        <dbReference type="Pfam" id="PF12019"/>
    </source>
</evidence>
<accession>A0A557RH95</accession>
<evidence type="ECO:0000256" key="5">
    <source>
        <dbReference type="ARBA" id="ARBA00022519"/>
    </source>
</evidence>
<proteinExistence type="inferred from homology"/>
<name>A0A557RH95_9GAMM</name>
<dbReference type="Proteomes" id="UP000316688">
    <property type="component" value="Unassembled WGS sequence"/>
</dbReference>
<protein>
    <recommendedName>
        <fullName evidence="2">Type II secretion system protein H</fullName>
    </recommendedName>
    <alternativeName>
        <fullName evidence="10">General secretion pathway protein H</fullName>
    </alternativeName>
</protein>
<keyword evidence="5" id="KW-0997">Cell inner membrane</keyword>
<keyword evidence="13" id="KW-1185">Reference proteome</keyword>
<evidence type="ECO:0000313" key="13">
    <source>
        <dbReference type="Proteomes" id="UP000316688"/>
    </source>
</evidence>